<gene>
    <name evidence="1" type="ORF">GWK09_07880</name>
</gene>
<dbReference type="EMBL" id="JAABOP010000001">
    <property type="protein sequence ID" value="NER10432.1"/>
    <property type="molecule type" value="Genomic_DNA"/>
</dbReference>
<dbReference type="Proteomes" id="UP000468443">
    <property type="component" value="Unassembled WGS sequence"/>
</dbReference>
<protein>
    <submittedName>
        <fullName evidence="1">Uncharacterized protein</fullName>
    </submittedName>
</protein>
<comment type="caution">
    <text evidence="1">The sequence shown here is derived from an EMBL/GenBank/DDBJ whole genome shotgun (WGS) entry which is preliminary data.</text>
</comment>
<keyword evidence="2" id="KW-1185">Reference proteome</keyword>
<evidence type="ECO:0000313" key="2">
    <source>
        <dbReference type="Proteomes" id="UP000468443"/>
    </source>
</evidence>
<sequence length="270" mass="31529">MCSAQTNLKSKAEYTLVDDNGIIIEKFDSTVTDENKFTRNNLIFREGVSFHYKFEHLDKDNQRNFFTYMDSLSYWHFVPETEVDNNTIQKVIISVKKGLQGFDKHIPDYSQTIIGYSYPTQNNYMGSISSASGVIENEANVWMHPPRDLYFEILELNPFPFIKAPYEIGTKWQWSLKIGDHWADGRWKLWSGTIENKYDYEITDLKDIETPFGKLECFVIDGSANSRIGDTHLRAYFNETYGFVRLEYTNIDGSKTNLLLDQFIDLYNGR</sequence>
<evidence type="ECO:0000313" key="1">
    <source>
        <dbReference type="EMBL" id="NER10432.1"/>
    </source>
</evidence>
<name>A0A6P0UCW8_9FLAO</name>
<accession>A0A6P0UCW8</accession>
<reference evidence="1 2" key="1">
    <citation type="submission" date="2020-01" db="EMBL/GenBank/DDBJ databases">
        <title>Muriicola jejuensis KCTC 22299.</title>
        <authorList>
            <person name="Wang G."/>
        </authorList>
    </citation>
    <scope>NUCLEOTIDE SEQUENCE [LARGE SCALE GENOMIC DNA]</scope>
    <source>
        <strain evidence="1 2">KCTC 22299</strain>
    </source>
</reference>
<proteinExistence type="predicted"/>
<organism evidence="1 2">
    <name type="scientific">Muriicola jejuensis</name>
    <dbReference type="NCBI Taxonomy" id="504488"/>
    <lineage>
        <taxon>Bacteria</taxon>
        <taxon>Pseudomonadati</taxon>
        <taxon>Bacteroidota</taxon>
        <taxon>Flavobacteriia</taxon>
        <taxon>Flavobacteriales</taxon>
        <taxon>Flavobacteriaceae</taxon>
        <taxon>Muriicola</taxon>
    </lineage>
</organism>
<dbReference type="AlphaFoldDB" id="A0A6P0UCW8"/>